<dbReference type="Proteomes" id="UP001238496">
    <property type="component" value="Unassembled WGS sequence"/>
</dbReference>
<feature type="transmembrane region" description="Helical" evidence="1">
    <location>
        <begin position="96"/>
        <end position="122"/>
    </location>
</feature>
<dbReference type="RefSeq" id="WP_307372174.1">
    <property type="nucleotide sequence ID" value="NZ_JAUSUW010000005.1"/>
</dbReference>
<keyword evidence="1" id="KW-0812">Transmembrane</keyword>
<feature type="transmembrane region" description="Helical" evidence="1">
    <location>
        <begin position="12"/>
        <end position="33"/>
    </location>
</feature>
<keyword evidence="1" id="KW-0472">Membrane</keyword>
<dbReference type="EMBL" id="JAUSUW010000005">
    <property type="protein sequence ID" value="MDQ0420965.1"/>
    <property type="molecule type" value="Genomic_DNA"/>
</dbReference>
<reference evidence="2 3" key="1">
    <citation type="submission" date="2023-07" db="EMBL/GenBank/DDBJ databases">
        <title>Genomic Encyclopedia of Type Strains, Phase IV (KMG-IV): sequencing the most valuable type-strain genomes for metagenomic binning, comparative biology and taxonomic classification.</title>
        <authorList>
            <person name="Goeker M."/>
        </authorList>
    </citation>
    <scope>NUCLEOTIDE SEQUENCE [LARGE SCALE GENOMIC DNA]</scope>
    <source>
        <strain evidence="2 3">DSM 1111</strain>
    </source>
</reference>
<name>A0ABU0G6J2_9HYPH</name>
<evidence type="ECO:0000256" key="1">
    <source>
        <dbReference type="SAM" id="Phobius"/>
    </source>
</evidence>
<evidence type="ECO:0000313" key="3">
    <source>
        <dbReference type="Proteomes" id="UP001238496"/>
    </source>
</evidence>
<keyword evidence="3" id="KW-1185">Reference proteome</keyword>
<keyword evidence="1" id="KW-1133">Transmembrane helix</keyword>
<feature type="transmembrane region" description="Helical" evidence="1">
    <location>
        <begin position="53"/>
        <end position="76"/>
    </location>
</feature>
<comment type="caution">
    <text evidence="2">The sequence shown here is derived from an EMBL/GenBank/DDBJ whole genome shotgun (WGS) entry which is preliminary data.</text>
</comment>
<organism evidence="2 3">
    <name type="scientific">Peteryoungia aggregata LMG 23059</name>
    <dbReference type="NCBI Taxonomy" id="1368425"/>
    <lineage>
        <taxon>Bacteria</taxon>
        <taxon>Pseudomonadati</taxon>
        <taxon>Pseudomonadota</taxon>
        <taxon>Alphaproteobacteria</taxon>
        <taxon>Hyphomicrobiales</taxon>
        <taxon>Rhizobiaceae</taxon>
        <taxon>Peteryoungia</taxon>
    </lineage>
</organism>
<sequence>MAEVWKNLTIGIAGSLLATAIAAIIILIFRNLFSAERYIRNQNKSIIEIKSYYENVSLLYLVTLRDIVLMNVLFFADSAFWNFGELLIYSSELQREVLLINASGLFTIRLSTVVVLIIGLWIAARAINRINRVLVYWRRPDRAGDTL</sequence>
<evidence type="ECO:0000313" key="2">
    <source>
        <dbReference type="EMBL" id="MDQ0420965.1"/>
    </source>
</evidence>
<gene>
    <name evidence="2" type="ORF">J2045_001992</name>
</gene>
<proteinExistence type="predicted"/>
<accession>A0ABU0G6J2</accession>
<evidence type="ECO:0008006" key="4">
    <source>
        <dbReference type="Google" id="ProtNLM"/>
    </source>
</evidence>
<protein>
    <recommendedName>
        <fullName evidence="4">Gustatory receptor</fullName>
    </recommendedName>
</protein>